<dbReference type="PROSITE" id="PS50977">
    <property type="entry name" value="HTH_TETR_2"/>
    <property type="match status" value="1"/>
</dbReference>
<dbReference type="PROSITE" id="PS01081">
    <property type="entry name" value="HTH_TETR_1"/>
    <property type="match status" value="1"/>
</dbReference>
<dbReference type="GO" id="GO:0003700">
    <property type="term" value="F:DNA-binding transcription factor activity"/>
    <property type="evidence" value="ECO:0007669"/>
    <property type="project" value="TreeGrafter"/>
</dbReference>
<dbReference type="Pfam" id="PF00440">
    <property type="entry name" value="TetR_N"/>
    <property type="match status" value="1"/>
</dbReference>
<dbReference type="AlphaFoldDB" id="A0A926DE20"/>
<evidence type="ECO:0000313" key="6">
    <source>
        <dbReference type="EMBL" id="MBC8536491.1"/>
    </source>
</evidence>
<dbReference type="InterPro" id="IPR050109">
    <property type="entry name" value="HTH-type_TetR-like_transc_reg"/>
</dbReference>
<proteinExistence type="predicted"/>
<comment type="caution">
    <text evidence="6">The sequence shown here is derived from an EMBL/GenBank/DDBJ whole genome shotgun (WGS) entry which is preliminary data.</text>
</comment>
<feature type="domain" description="HTH tetR-type" evidence="5">
    <location>
        <begin position="11"/>
        <end position="71"/>
    </location>
</feature>
<accession>A0A926DE20</accession>
<protein>
    <submittedName>
        <fullName evidence="6">TetR/AcrR family transcriptional regulator</fullName>
    </submittedName>
</protein>
<dbReference type="SUPFAM" id="SSF46689">
    <property type="entry name" value="Homeodomain-like"/>
    <property type="match status" value="1"/>
</dbReference>
<evidence type="ECO:0000256" key="2">
    <source>
        <dbReference type="ARBA" id="ARBA00023125"/>
    </source>
</evidence>
<dbReference type="Gene3D" id="1.10.357.10">
    <property type="entry name" value="Tetracycline Repressor, domain 2"/>
    <property type="match status" value="1"/>
</dbReference>
<dbReference type="RefSeq" id="WP_249300335.1">
    <property type="nucleotide sequence ID" value="NZ_JACRSP010000003.1"/>
</dbReference>
<evidence type="ECO:0000256" key="1">
    <source>
        <dbReference type="ARBA" id="ARBA00023015"/>
    </source>
</evidence>
<dbReference type="PANTHER" id="PTHR30055:SF234">
    <property type="entry name" value="HTH-TYPE TRANSCRIPTIONAL REGULATOR BETI"/>
    <property type="match status" value="1"/>
</dbReference>
<sequence length="191" mass="20560">MTGGEAMKPEATSRGEILAAARALAAESGPGGVSMRAVARRCGVAVGSLYHYFPSKGALIAAAVEQTWREIFHGAGGFSGEEGFPGCIAWLYARLRQGARDNPDFFTTHPAAFSAQEREQGRRVMEQALSHVRQGLLAALADDAAVDDSRFHGALTREALVDFVFTHLIALLARGEQSCTLLIEVVRRLLY</sequence>
<name>A0A926DE20_9FIRM</name>
<dbReference type="GO" id="GO:0000976">
    <property type="term" value="F:transcription cis-regulatory region binding"/>
    <property type="evidence" value="ECO:0007669"/>
    <property type="project" value="TreeGrafter"/>
</dbReference>
<keyword evidence="1" id="KW-0805">Transcription regulation</keyword>
<keyword evidence="3" id="KW-0804">Transcription</keyword>
<evidence type="ECO:0000256" key="3">
    <source>
        <dbReference type="ARBA" id="ARBA00023163"/>
    </source>
</evidence>
<dbReference type="Proteomes" id="UP000620366">
    <property type="component" value="Unassembled WGS sequence"/>
</dbReference>
<keyword evidence="2 4" id="KW-0238">DNA-binding</keyword>
<dbReference type="InterPro" id="IPR009057">
    <property type="entry name" value="Homeodomain-like_sf"/>
</dbReference>
<dbReference type="InterPro" id="IPR001647">
    <property type="entry name" value="HTH_TetR"/>
</dbReference>
<gene>
    <name evidence="6" type="ORF">H8695_07320</name>
</gene>
<dbReference type="PANTHER" id="PTHR30055">
    <property type="entry name" value="HTH-TYPE TRANSCRIPTIONAL REGULATOR RUTR"/>
    <property type="match status" value="1"/>
</dbReference>
<dbReference type="InterPro" id="IPR023772">
    <property type="entry name" value="DNA-bd_HTH_TetR-type_CS"/>
</dbReference>
<evidence type="ECO:0000313" key="7">
    <source>
        <dbReference type="Proteomes" id="UP000620366"/>
    </source>
</evidence>
<organism evidence="6 7">
    <name type="scientific">Feifania hominis</name>
    <dbReference type="NCBI Taxonomy" id="2763660"/>
    <lineage>
        <taxon>Bacteria</taxon>
        <taxon>Bacillati</taxon>
        <taxon>Bacillota</taxon>
        <taxon>Clostridia</taxon>
        <taxon>Eubacteriales</taxon>
        <taxon>Feifaniaceae</taxon>
        <taxon>Feifania</taxon>
    </lineage>
</organism>
<evidence type="ECO:0000259" key="5">
    <source>
        <dbReference type="PROSITE" id="PS50977"/>
    </source>
</evidence>
<reference evidence="6" key="1">
    <citation type="submission" date="2020-08" db="EMBL/GenBank/DDBJ databases">
        <title>Genome public.</title>
        <authorList>
            <person name="Liu C."/>
            <person name="Sun Q."/>
        </authorList>
    </citation>
    <scope>NUCLEOTIDE SEQUENCE</scope>
    <source>
        <strain evidence="6">BX7</strain>
    </source>
</reference>
<evidence type="ECO:0000256" key="4">
    <source>
        <dbReference type="PROSITE-ProRule" id="PRU00335"/>
    </source>
</evidence>
<dbReference type="PRINTS" id="PR00455">
    <property type="entry name" value="HTHTETR"/>
</dbReference>
<feature type="DNA-binding region" description="H-T-H motif" evidence="4">
    <location>
        <begin position="34"/>
        <end position="53"/>
    </location>
</feature>
<dbReference type="EMBL" id="JACRSP010000003">
    <property type="protein sequence ID" value="MBC8536491.1"/>
    <property type="molecule type" value="Genomic_DNA"/>
</dbReference>
<keyword evidence="7" id="KW-1185">Reference proteome</keyword>